<dbReference type="eggNOG" id="COG0840">
    <property type="taxonomic scope" value="Bacteria"/>
</dbReference>
<keyword evidence="1 2" id="KW-0807">Transducer</keyword>
<dbReference type="STRING" id="537970.HCAN_1079"/>
<proteinExistence type="predicted"/>
<evidence type="ECO:0000256" key="2">
    <source>
        <dbReference type="PROSITE-ProRule" id="PRU00284"/>
    </source>
</evidence>
<dbReference type="GO" id="GO:0007165">
    <property type="term" value="P:signal transduction"/>
    <property type="evidence" value="ECO:0007669"/>
    <property type="project" value="UniProtKB-KW"/>
</dbReference>
<dbReference type="Pfam" id="PF00015">
    <property type="entry name" value="MCPsignal"/>
    <property type="match status" value="1"/>
</dbReference>
<organism evidence="5 6">
    <name type="scientific">Helicobacter canadensis MIT 98-5491</name>
    <dbReference type="NCBI Taxonomy" id="537970"/>
    <lineage>
        <taxon>Bacteria</taxon>
        <taxon>Pseudomonadati</taxon>
        <taxon>Campylobacterota</taxon>
        <taxon>Epsilonproteobacteria</taxon>
        <taxon>Campylobacterales</taxon>
        <taxon>Helicobacteraceae</taxon>
        <taxon>Helicobacter</taxon>
    </lineage>
</organism>
<name>C5ZXC3_9HELI</name>
<dbReference type="PANTHER" id="PTHR32089">
    <property type="entry name" value="METHYL-ACCEPTING CHEMOTAXIS PROTEIN MCPB"/>
    <property type="match status" value="1"/>
</dbReference>
<dbReference type="InterPro" id="IPR004089">
    <property type="entry name" value="MCPsignal_dom"/>
</dbReference>
<reference evidence="5 6" key="1">
    <citation type="journal article" date="2009" name="J. Bacteriol.">
        <title>Genome sequence of the emerging pathogen Helicobacter canadensis.</title>
        <authorList>
            <person name="Loman N.J."/>
            <person name="Snyder L.A."/>
            <person name="Linton J.D."/>
            <person name="Langdon R."/>
            <person name="Lawson A.J."/>
            <person name="Weinstock G.M."/>
            <person name="Wren B.W."/>
            <person name="Pallen M.J."/>
        </authorList>
    </citation>
    <scope>NUCLEOTIDE SEQUENCE [LARGE SCALE GENOMIC DNA]</scope>
    <source>
        <strain evidence="5 6">MIT 98-5491</strain>
    </source>
</reference>
<evidence type="ECO:0000256" key="1">
    <source>
        <dbReference type="ARBA" id="ARBA00023224"/>
    </source>
</evidence>
<dbReference type="PANTHER" id="PTHR32089:SF112">
    <property type="entry name" value="LYSOZYME-LIKE PROTEIN-RELATED"/>
    <property type="match status" value="1"/>
</dbReference>
<dbReference type="EMBL" id="CM000776">
    <property type="protein sequence ID" value="EES89791.1"/>
    <property type="molecule type" value="Genomic_DNA"/>
</dbReference>
<evidence type="ECO:0000256" key="3">
    <source>
        <dbReference type="SAM" id="Coils"/>
    </source>
</evidence>
<evidence type="ECO:0000259" key="4">
    <source>
        <dbReference type="PROSITE" id="PS50111"/>
    </source>
</evidence>
<dbReference type="Gene3D" id="1.20.120.30">
    <property type="entry name" value="Aspartate receptor, ligand-binding domain"/>
    <property type="match status" value="1"/>
</dbReference>
<keyword evidence="3" id="KW-0175">Coiled coil</keyword>
<dbReference type="HOGENOM" id="CLU_000445_21_0_7"/>
<dbReference type="AlphaFoldDB" id="C5ZXC3"/>
<dbReference type="RefSeq" id="WP_006656891.1">
    <property type="nucleotide sequence ID" value="NZ_CM000776.2"/>
</dbReference>
<dbReference type="SMART" id="SM00283">
    <property type="entry name" value="MA"/>
    <property type="match status" value="1"/>
</dbReference>
<dbReference type="Gene3D" id="1.10.287.950">
    <property type="entry name" value="Methyl-accepting chemotaxis protein"/>
    <property type="match status" value="1"/>
</dbReference>
<gene>
    <name evidence="5" type="ORF">HCAN_1079</name>
</gene>
<dbReference type="InterPro" id="IPR025991">
    <property type="entry name" value="Chemoreceptor_zinc-bind_dom"/>
</dbReference>
<accession>C5ZXC3</accession>
<keyword evidence="6" id="KW-1185">Reference proteome</keyword>
<feature type="domain" description="Methyl-accepting transducer" evidence="4">
    <location>
        <begin position="111"/>
        <end position="218"/>
    </location>
</feature>
<dbReference type="Proteomes" id="UP000007032">
    <property type="component" value="Chromosome"/>
</dbReference>
<dbReference type="GO" id="GO:0016020">
    <property type="term" value="C:membrane"/>
    <property type="evidence" value="ECO:0007669"/>
    <property type="project" value="InterPro"/>
</dbReference>
<dbReference type="SUPFAM" id="SSF58104">
    <property type="entry name" value="Methyl-accepting chemotaxis protein (MCP) signaling domain"/>
    <property type="match status" value="1"/>
</dbReference>
<protein>
    <recommendedName>
        <fullName evidence="4">Methyl-accepting transducer domain-containing protein</fullName>
    </recommendedName>
</protein>
<feature type="coiled-coil region" evidence="3">
    <location>
        <begin position="174"/>
        <end position="201"/>
    </location>
</feature>
<dbReference type="Pfam" id="PF13682">
    <property type="entry name" value="CZB"/>
    <property type="match status" value="1"/>
</dbReference>
<dbReference type="PROSITE" id="PS50111">
    <property type="entry name" value="CHEMOTAXIS_TRANSDUC_2"/>
    <property type="match status" value="1"/>
</dbReference>
<evidence type="ECO:0000313" key="5">
    <source>
        <dbReference type="EMBL" id="EES89791.1"/>
    </source>
</evidence>
<evidence type="ECO:0000313" key="6">
    <source>
        <dbReference type="Proteomes" id="UP000007032"/>
    </source>
</evidence>
<feature type="coiled-coil region" evidence="3">
    <location>
        <begin position="9"/>
        <end position="43"/>
    </location>
</feature>
<sequence>MMFGNSKREQELIDENKELKNKIEQLEKALRHCSLKNEEYQKSLDQTQKTDNKAEVFNEMFGMMTQSCAKNLKILQDDFSNSVDMLQESEKISLQNYEQTQLLETSIGGTISGVAEKLNSFQMMITQVYQDLDSITNVINLITDVSDQTNLLALNAAIEAARAGEHGRGFAVVADEVRKLAERAQKATKEIEMNIQVLRQNFSEVQSSTEEIVSDMDSVNGEVLKFVEIGKTSMAVREDAANVLDTTFIALVKLDHLLFKINSYKAIIENNKEIKLATHHECRLGKWYDTGIGKEYFSQLGSYASLEAPHSGVHDSFRSALDVFKESGMQKGNEIIDFIKEGEVASDNVISVLDNLLKEKMTERKNEHK</sequence>